<name>A0A5B8M9W6_9MICO</name>
<gene>
    <name evidence="3" type="ORF">FPZ11_16635</name>
</gene>
<evidence type="ECO:0000313" key="4">
    <source>
        <dbReference type="Proteomes" id="UP000320216"/>
    </source>
</evidence>
<protein>
    <submittedName>
        <fullName evidence="3">Sugar phosphate isomerase/epimerase</fullName>
    </submittedName>
</protein>
<dbReference type="PANTHER" id="PTHR12110">
    <property type="entry name" value="HYDROXYPYRUVATE ISOMERASE"/>
    <property type="match status" value="1"/>
</dbReference>
<dbReference type="PANTHER" id="PTHR12110:SF41">
    <property type="entry name" value="INOSOSE DEHYDRATASE"/>
    <property type="match status" value="1"/>
</dbReference>
<accession>A0A5B8M9W6</accession>
<keyword evidence="3" id="KW-0413">Isomerase</keyword>
<dbReference type="SUPFAM" id="SSF51658">
    <property type="entry name" value="Xylose isomerase-like"/>
    <property type="match status" value="1"/>
</dbReference>
<evidence type="ECO:0000256" key="1">
    <source>
        <dbReference type="ARBA" id="ARBA00023277"/>
    </source>
</evidence>
<dbReference type="Proteomes" id="UP000320216">
    <property type="component" value="Chromosome"/>
</dbReference>
<dbReference type="AlphaFoldDB" id="A0A5B8M9W6"/>
<dbReference type="EMBL" id="CP042305">
    <property type="protein sequence ID" value="QDZ16964.1"/>
    <property type="molecule type" value="Genomic_DNA"/>
</dbReference>
<organism evidence="3 4">
    <name type="scientific">Humibacter ginsenosidimutans</name>
    <dbReference type="NCBI Taxonomy" id="2599293"/>
    <lineage>
        <taxon>Bacteria</taxon>
        <taxon>Bacillati</taxon>
        <taxon>Actinomycetota</taxon>
        <taxon>Actinomycetes</taxon>
        <taxon>Micrococcales</taxon>
        <taxon>Microbacteriaceae</taxon>
        <taxon>Humibacter</taxon>
    </lineage>
</organism>
<dbReference type="InterPro" id="IPR036237">
    <property type="entry name" value="Xyl_isomerase-like_sf"/>
</dbReference>
<evidence type="ECO:0000313" key="3">
    <source>
        <dbReference type="EMBL" id="QDZ16964.1"/>
    </source>
</evidence>
<reference evidence="3 4" key="1">
    <citation type="submission" date="2019-07" db="EMBL/GenBank/DDBJ databases">
        <title>Full genome sequence of Humibacter sp. WJ7-1.</title>
        <authorList>
            <person name="Im W.-T."/>
        </authorList>
    </citation>
    <scope>NUCLEOTIDE SEQUENCE [LARGE SCALE GENOMIC DNA]</scope>
    <source>
        <strain evidence="3 4">WJ7-1</strain>
    </source>
</reference>
<dbReference type="InterPro" id="IPR050312">
    <property type="entry name" value="IolE/XylAMocC-like"/>
</dbReference>
<dbReference type="GO" id="GO:0016853">
    <property type="term" value="F:isomerase activity"/>
    <property type="evidence" value="ECO:0007669"/>
    <property type="project" value="UniProtKB-KW"/>
</dbReference>
<proteinExistence type="predicted"/>
<dbReference type="InterPro" id="IPR013022">
    <property type="entry name" value="Xyl_isomerase-like_TIM-brl"/>
</dbReference>
<dbReference type="Gene3D" id="3.20.20.150">
    <property type="entry name" value="Divalent-metal-dependent TIM barrel enzymes"/>
    <property type="match status" value="1"/>
</dbReference>
<keyword evidence="1" id="KW-0119">Carbohydrate metabolism</keyword>
<sequence>MQLYTVREALQDDLQGTLNKLAEAGYTQVEPFAFTDFPGLGDALAAAGLAAPTTHVHLLGESDEKIAEIFDAARALGILTVIDPHVPAERWTTAEDIDETAAQLNHAATIAAEHGVRVGYHNHAHEFENKIEGRNALEYFVDRLDPDVVIELDTYWVAVGGENPVEVLKRLGDRVVAIHVKDGPGTKETKDQVAVGSGSLPVRDIIEAAPNALRVVELDDSRDNRFTAVIDSIAFLTKEGLA</sequence>
<dbReference type="Pfam" id="PF01261">
    <property type="entry name" value="AP_endonuc_2"/>
    <property type="match status" value="1"/>
</dbReference>
<feature type="domain" description="Xylose isomerase-like TIM barrel" evidence="2">
    <location>
        <begin position="20"/>
        <end position="208"/>
    </location>
</feature>
<evidence type="ECO:0000259" key="2">
    <source>
        <dbReference type="Pfam" id="PF01261"/>
    </source>
</evidence>
<dbReference type="OrthoDB" id="5182842at2"/>
<dbReference type="KEGG" id="huw:FPZ11_16635"/>
<keyword evidence="4" id="KW-1185">Reference proteome</keyword>